<evidence type="ECO:0000313" key="4">
    <source>
        <dbReference type="EMBL" id="KAF2847901.1"/>
    </source>
</evidence>
<dbReference type="EMBL" id="MU006322">
    <property type="protein sequence ID" value="KAF2847901.1"/>
    <property type="molecule type" value="Genomic_DNA"/>
</dbReference>
<dbReference type="GO" id="GO:0003960">
    <property type="term" value="F:quinone reductase (NADPH) activity"/>
    <property type="evidence" value="ECO:0007669"/>
    <property type="project" value="TreeGrafter"/>
</dbReference>
<feature type="domain" description="Enoyl reductase (ER)" evidence="3">
    <location>
        <begin position="26"/>
        <end position="356"/>
    </location>
</feature>
<protein>
    <submittedName>
        <fullName evidence="4">GroES-like protein</fullName>
    </submittedName>
</protein>
<dbReference type="Proteomes" id="UP000799423">
    <property type="component" value="Unassembled WGS sequence"/>
</dbReference>
<dbReference type="Pfam" id="PF08240">
    <property type="entry name" value="ADH_N"/>
    <property type="match status" value="1"/>
</dbReference>
<dbReference type="GO" id="GO:0005829">
    <property type="term" value="C:cytosol"/>
    <property type="evidence" value="ECO:0007669"/>
    <property type="project" value="TreeGrafter"/>
</dbReference>
<reference evidence="4" key="1">
    <citation type="submission" date="2020-01" db="EMBL/GenBank/DDBJ databases">
        <authorList>
            <consortium name="DOE Joint Genome Institute"/>
            <person name="Haridas S."/>
            <person name="Albert R."/>
            <person name="Binder M."/>
            <person name="Bloem J."/>
            <person name="Labutti K."/>
            <person name="Salamov A."/>
            <person name="Andreopoulos B."/>
            <person name="Baker S.E."/>
            <person name="Barry K."/>
            <person name="Bills G."/>
            <person name="Bluhm B.H."/>
            <person name="Cannon C."/>
            <person name="Castanera R."/>
            <person name="Culley D.E."/>
            <person name="Daum C."/>
            <person name="Ezra D."/>
            <person name="Gonzalez J.B."/>
            <person name="Henrissat B."/>
            <person name="Kuo A."/>
            <person name="Liang C."/>
            <person name="Lipzen A."/>
            <person name="Lutzoni F."/>
            <person name="Magnuson J."/>
            <person name="Mondo S."/>
            <person name="Nolan M."/>
            <person name="Ohm R."/>
            <person name="Pangilinan J."/>
            <person name="Park H.-J."/>
            <person name="Ramirez L."/>
            <person name="Alfaro M."/>
            <person name="Sun H."/>
            <person name="Tritt A."/>
            <person name="Yoshinaga Y."/>
            <person name="Zwiers L.-H."/>
            <person name="Turgeon B.G."/>
            <person name="Goodwin S.B."/>
            <person name="Spatafora J.W."/>
            <person name="Crous P.W."/>
            <person name="Grigoriev I.V."/>
        </authorList>
    </citation>
    <scope>NUCLEOTIDE SEQUENCE</scope>
    <source>
        <strain evidence="4">IPT5</strain>
    </source>
</reference>
<dbReference type="GO" id="GO:0070402">
    <property type="term" value="F:NADPH binding"/>
    <property type="evidence" value="ECO:0007669"/>
    <property type="project" value="TreeGrafter"/>
</dbReference>
<dbReference type="SUPFAM" id="SSF50129">
    <property type="entry name" value="GroES-like"/>
    <property type="match status" value="1"/>
</dbReference>
<dbReference type="InterPro" id="IPR036291">
    <property type="entry name" value="NAD(P)-bd_dom_sf"/>
</dbReference>
<dbReference type="Gene3D" id="3.40.50.720">
    <property type="entry name" value="NAD(P)-binding Rossmann-like Domain"/>
    <property type="match status" value="1"/>
</dbReference>
<dbReference type="PANTHER" id="PTHR48106:SF13">
    <property type="entry name" value="QUINONE OXIDOREDUCTASE-RELATED"/>
    <property type="match status" value="1"/>
</dbReference>
<dbReference type="SMART" id="SM00829">
    <property type="entry name" value="PKS_ER"/>
    <property type="match status" value="1"/>
</dbReference>
<keyword evidence="2" id="KW-0560">Oxidoreductase</keyword>
<proteinExistence type="predicted"/>
<accession>A0A6A7AX97</accession>
<evidence type="ECO:0000259" key="3">
    <source>
        <dbReference type="SMART" id="SM00829"/>
    </source>
</evidence>
<dbReference type="PANTHER" id="PTHR48106">
    <property type="entry name" value="QUINONE OXIDOREDUCTASE PIG3-RELATED"/>
    <property type="match status" value="1"/>
</dbReference>
<dbReference type="InterPro" id="IPR020843">
    <property type="entry name" value="ER"/>
</dbReference>
<dbReference type="Pfam" id="PF13602">
    <property type="entry name" value="ADH_zinc_N_2"/>
    <property type="match status" value="1"/>
</dbReference>
<dbReference type="InterPro" id="IPR013154">
    <property type="entry name" value="ADH-like_N"/>
</dbReference>
<evidence type="ECO:0000313" key="5">
    <source>
        <dbReference type="Proteomes" id="UP000799423"/>
    </source>
</evidence>
<keyword evidence="1" id="KW-0521">NADP</keyword>
<keyword evidence="5" id="KW-1185">Reference proteome</keyword>
<organism evidence="4 5">
    <name type="scientific">Plenodomus tracheiphilus IPT5</name>
    <dbReference type="NCBI Taxonomy" id="1408161"/>
    <lineage>
        <taxon>Eukaryota</taxon>
        <taxon>Fungi</taxon>
        <taxon>Dikarya</taxon>
        <taxon>Ascomycota</taxon>
        <taxon>Pezizomycotina</taxon>
        <taxon>Dothideomycetes</taxon>
        <taxon>Pleosporomycetidae</taxon>
        <taxon>Pleosporales</taxon>
        <taxon>Pleosporineae</taxon>
        <taxon>Leptosphaeriaceae</taxon>
        <taxon>Plenodomus</taxon>
    </lineage>
</organism>
<evidence type="ECO:0000256" key="2">
    <source>
        <dbReference type="ARBA" id="ARBA00023002"/>
    </source>
</evidence>
<dbReference type="GO" id="GO:0035925">
    <property type="term" value="F:mRNA 3'-UTR AU-rich region binding"/>
    <property type="evidence" value="ECO:0007669"/>
    <property type="project" value="TreeGrafter"/>
</dbReference>
<name>A0A6A7AX97_9PLEO</name>
<dbReference type="AlphaFoldDB" id="A0A6A7AX97"/>
<evidence type="ECO:0000256" key="1">
    <source>
        <dbReference type="ARBA" id="ARBA00022857"/>
    </source>
</evidence>
<dbReference type="InterPro" id="IPR011032">
    <property type="entry name" value="GroES-like_sf"/>
</dbReference>
<dbReference type="Gene3D" id="3.90.180.10">
    <property type="entry name" value="Medium-chain alcohol dehydrogenases, catalytic domain"/>
    <property type="match status" value="1"/>
</dbReference>
<dbReference type="OrthoDB" id="48317at2759"/>
<dbReference type="SUPFAM" id="SSF51735">
    <property type="entry name" value="NAD(P)-binding Rossmann-fold domains"/>
    <property type="match status" value="1"/>
</dbReference>
<gene>
    <name evidence="4" type="ORF">T440DRAFT_470709</name>
</gene>
<sequence length="368" mass="39283">MSPILSTPNTSPTPTQPGHWIVTKFGPPSVLKWQTWDPLPSLTGTNVLVRIIVAGISGADNIQRAGGYPHPSTTKPGFTTGYDFVGEVLALGPSVPTNSNLAIGDRVVSLCTHGAHATHIVLPHEKLLRIDPSDDPVKICALPINYMTAWGMLKHSGVNLLPGSSILLGSASGGLGTALAQLIDAFDLRIHIIGTCSPHKSEYVRSLGVEPIDRHAPDLVEQVRALTPGGRGVDVAYDMVCSEDSIAKSIAACKAEVGKVVVVGVMGEIAADGSGISKSVKEILGERLVEPRVAFYALDIEFFKKEEGVREFYDIVEKVRKGRLDPVVARVLPLREAVEAHELLIDGRAVMGRMVFVVDGQLAARYGV</sequence>